<reference evidence="11 12" key="1">
    <citation type="journal article" date="2016" name="Int. J. Syst. Evol. Microbiol.">
        <title>Peptococcus simiae sp. nov., isolated from rhesus macaque faeces and emended description of the genus Peptococcus.</title>
        <authorList>
            <person name="Shkoporov A.N."/>
            <person name="Efimov B.A."/>
            <person name="Kondova I."/>
            <person name="Ouwerling B."/>
            <person name="Chaplin A.V."/>
            <person name="Shcherbakova V.A."/>
            <person name="Langermans J.A.M."/>
        </authorList>
    </citation>
    <scope>NUCLEOTIDE SEQUENCE [LARGE SCALE GENOMIC DNA]</scope>
    <source>
        <strain evidence="11 12">M108</strain>
    </source>
</reference>
<gene>
    <name evidence="11" type="primary">holA</name>
    <name evidence="11" type="ORF">ACKQTC_06170</name>
</gene>
<keyword evidence="3 11" id="KW-0808">Transferase</keyword>
<dbReference type="SUPFAM" id="SSF52540">
    <property type="entry name" value="P-loop containing nucleoside triphosphate hydrolases"/>
    <property type="match status" value="1"/>
</dbReference>
<keyword evidence="4 11" id="KW-0548">Nucleotidyltransferase</keyword>
<evidence type="ECO:0000256" key="5">
    <source>
        <dbReference type="ARBA" id="ARBA00022705"/>
    </source>
</evidence>
<evidence type="ECO:0000256" key="4">
    <source>
        <dbReference type="ARBA" id="ARBA00022695"/>
    </source>
</evidence>
<name>A0ABW9GZC4_9FIRM</name>
<comment type="caution">
    <text evidence="11">The sequence shown here is derived from an EMBL/GenBank/DDBJ whole genome shotgun (WGS) entry which is preliminary data.</text>
</comment>
<organism evidence="11 12">
    <name type="scientific">Peptococcus simiae</name>
    <dbReference type="NCBI Taxonomy" id="1643805"/>
    <lineage>
        <taxon>Bacteria</taxon>
        <taxon>Bacillati</taxon>
        <taxon>Bacillota</taxon>
        <taxon>Clostridia</taxon>
        <taxon>Eubacteriales</taxon>
        <taxon>Peptococcaceae</taxon>
        <taxon>Peptococcus</taxon>
    </lineage>
</organism>
<dbReference type="EC" id="2.7.7.7" evidence="1"/>
<evidence type="ECO:0000259" key="10">
    <source>
        <dbReference type="Pfam" id="PF21694"/>
    </source>
</evidence>
<keyword evidence="6" id="KW-0239">DNA-directed DNA polymerase</keyword>
<protein>
    <recommendedName>
        <fullName evidence="2">DNA polymerase III subunit delta</fullName>
        <ecNumber evidence="1">2.7.7.7</ecNumber>
    </recommendedName>
</protein>
<evidence type="ECO:0000259" key="9">
    <source>
        <dbReference type="Pfam" id="PF06144"/>
    </source>
</evidence>
<dbReference type="InterPro" id="IPR048466">
    <property type="entry name" value="DNA_pol3_delta-like_C"/>
</dbReference>
<dbReference type="PANTHER" id="PTHR34388">
    <property type="entry name" value="DNA POLYMERASE III SUBUNIT DELTA"/>
    <property type="match status" value="1"/>
</dbReference>
<evidence type="ECO:0000256" key="2">
    <source>
        <dbReference type="ARBA" id="ARBA00017703"/>
    </source>
</evidence>
<dbReference type="RefSeq" id="WP_408977561.1">
    <property type="nucleotide sequence ID" value="NZ_JBJUVG010000008.1"/>
</dbReference>
<dbReference type="InterPro" id="IPR008921">
    <property type="entry name" value="DNA_pol3_clamp-load_cplx_C"/>
</dbReference>
<sequence length="333" mass="36413">MKALAVFYGDDAYALDTGIDNYIQGALPAEVRPFNFETLGPDTGAAAVILAAATLPFAADRRLTLVKNPAFALEKRPGGHLTEDQKALLAYLDNPNPVHGLIFRLETDAAPGKFLKALAEKADWHDCTKPKPDSLHRAARDRLKAVGKSLDYEADALLFQAARGWTAATLQAELDKVLLYYVDKDKLTAQDLARVFSKSVQTTIFTLLDAAMTGQTAQALAAYDDLLATGEMKSAPQVLARLIDSTRTLLAVQGLQSEHRTQADMAKRLGKHPFVIKKSLSQARGIPTDLLVDRLSYLLDQDIRAKTLTGLDEESLVRETLIAITSRPSDRKK</sequence>
<evidence type="ECO:0000256" key="8">
    <source>
        <dbReference type="ARBA" id="ARBA00049244"/>
    </source>
</evidence>
<accession>A0ABW9GZC4</accession>
<evidence type="ECO:0000313" key="12">
    <source>
        <dbReference type="Proteomes" id="UP001631949"/>
    </source>
</evidence>
<dbReference type="InterPro" id="IPR027417">
    <property type="entry name" value="P-loop_NTPase"/>
</dbReference>
<comment type="catalytic activity">
    <reaction evidence="8">
        <text>DNA(n) + a 2'-deoxyribonucleoside 5'-triphosphate = DNA(n+1) + diphosphate</text>
        <dbReference type="Rhea" id="RHEA:22508"/>
        <dbReference type="Rhea" id="RHEA-COMP:17339"/>
        <dbReference type="Rhea" id="RHEA-COMP:17340"/>
        <dbReference type="ChEBI" id="CHEBI:33019"/>
        <dbReference type="ChEBI" id="CHEBI:61560"/>
        <dbReference type="ChEBI" id="CHEBI:173112"/>
        <dbReference type="EC" id="2.7.7.7"/>
    </reaction>
</comment>
<keyword evidence="5" id="KW-0235">DNA replication</keyword>
<evidence type="ECO:0000256" key="3">
    <source>
        <dbReference type="ARBA" id="ARBA00022679"/>
    </source>
</evidence>
<dbReference type="SUPFAM" id="SSF48019">
    <property type="entry name" value="post-AAA+ oligomerization domain-like"/>
    <property type="match status" value="1"/>
</dbReference>
<dbReference type="EMBL" id="JBJUVG010000008">
    <property type="protein sequence ID" value="MFM9413946.1"/>
    <property type="molecule type" value="Genomic_DNA"/>
</dbReference>
<dbReference type="Pfam" id="PF21694">
    <property type="entry name" value="DNA_pol3_delta_C"/>
    <property type="match status" value="1"/>
</dbReference>
<evidence type="ECO:0000256" key="6">
    <source>
        <dbReference type="ARBA" id="ARBA00022932"/>
    </source>
</evidence>
<dbReference type="Gene3D" id="3.40.50.300">
    <property type="entry name" value="P-loop containing nucleotide triphosphate hydrolases"/>
    <property type="match status" value="1"/>
</dbReference>
<dbReference type="NCBIfam" id="TIGR01128">
    <property type="entry name" value="holA"/>
    <property type="match status" value="1"/>
</dbReference>
<evidence type="ECO:0000256" key="1">
    <source>
        <dbReference type="ARBA" id="ARBA00012417"/>
    </source>
</evidence>
<keyword evidence="12" id="KW-1185">Reference proteome</keyword>
<dbReference type="Pfam" id="PF06144">
    <property type="entry name" value="DNA_pol3_delta"/>
    <property type="match status" value="1"/>
</dbReference>
<evidence type="ECO:0000313" key="11">
    <source>
        <dbReference type="EMBL" id="MFM9413946.1"/>
    </source>
</evidence>
<dbReference type="InterPro" id="IPR010372">
    <property type="entry name" value="DNA_pol3_delta_N"/>
</dbReference>
<dbReference type="PANTHER" id="PTHR34388:SF1">
    <property type="entry name" value="DNA POLYMERASE III SUBUNIT DELTA"/>
    <property type="match status" value="1"/>
</dbReference>
<feature type="domain" description="DNA polymerase III delta N-terminal" evidence="9">
    <location>
        <begin position="6"/>
        <end position="127"/>
    </location>
</feature>
<comment type="similarity">
    <text evidence="7">Belongs to the DNA polymerase HolA subunit family.</text>
</comment>
<dbReference type="GO" id="GO:0003887">
    <property type="term" value="F:DNA-directed DNA polymerase activity"/>
    <property type="evidence" value="ECO:0007669"/>
    <property type="project" value="UniProtKB-EC"/>
</dbReference>
<dbReference type="InterPro" id="IPR005790">
    <property type="entry name" value="DNA_polIII_delta"/>
</dbReference>
<dbReference type="Proteomes" id="UP001631949">
    <property type="component" value="Unassembled WGS sequence"/>
</dbReference>
<proteinExistence type="inferred from homology"/>
<evidence type="ECO:0000256" key="7">
    <source>
        <dbReference type="ARBA" id="ARBA00034754"/>
    </source>
</evidence>
<feature type="domain" description="DNA polymerase III delta subunit-like C-terminal" evidence="10">
    <location>
        <begin position="202"/>
        <end position="309"/>
    </location>
</feature>
<dbReference type="Gene3D" id="1.20.272.10">
    <property type="match status" value="1"/>
</dbReference>